<dbReference type="InterPro" id="IPR041078">
    <property type="entry name" value="Plavaka"/>
</dbReference>
<dbReference type="STRING" id="745531.A0A0C3S4X4"/>
<evidence type="ECO:0000313" key="1">
    <source>
        <dbReference type="EMBL" id="KIP03215.1"/>
    </source>
</evidence>
<dbReference type="AlphaFoldDB" id="A0A0C3S4X4"/>
<dbReference type="EMBL" id="KN840627">
    <property type="protein sequence ID" value="KIP03215.1"/>
    <property type="molecule type" value="Genomic_DNA"/>
</dbReference>
<evidence type="ECO:0000313" key="2">
    <source>
        <dbReference type="Proteomes" id="UP000053257"/>
    </source>
</evidence>
<feature type="non-terminal residue" evidence="1">
    <location>
        <position position="828"/>
    </location>
</feature>
<keyword evidence="2" id="KW-1185">Reference proteome</keyword>
<reference evidence="1 2" key="1">
    <citation type="journal article" date="2014" name="PLoS Genet.">
        <title>Analysis of the Phlebiopsis gigantea genome, transcriptome and secretome provides insight into its pioneer colonization strategies of wood.</title>
        <authorList>
            <person name="Hori C."/>
            <person name="Ishida T."/>
            <person name="Igarashi K."/>
            <person name="Samejima M."/>
            <person name="Suzuki H."/>
            <person name="Master E."/>
            <person name="Ferreira P."/>
            <person name="Ruiz-Duenas F.J."/>
            <person name="Held B."/>
            <person name="Canessa P."/>
            <person name="Larrondo L.F."/>
            <person name="Schmoll M."/>
            <person name="Druzhinina I.S."/>
            <person name="Kubicek C.P."/>
            <person name="Gaskell J.A."/>
            <person name="Kersten P."/>
            <person name="St John F."/>
            <person name="Glasner J."/>
            <person name="Sabat G."/>
            <person name="Splinter BonDurant S."/>
            <person name="Syed K."/>
            <person name="Yadav J."/>
            <person name="Mgbeahuruike A.C."/>
            <person name="Kovalchuk A."/>
            <person name="Asiegbu F.O."/>
            <person name="Lackner G."/>
            <person name="Hoffmeister D."/>
            <person name="Rencoret J."/>
            <person name="Gutierrez A."/>
            <person name="Sun H."/>
            <person name="Lindquist E."/>
            <person name="Barry K."/>
            <person name="Riley R."/>
            <person name="Grigoriev I.V."/>
            <person name="Henrissat B."/>
            <person name="Kues U."/>
            <person name="Berka R.M."/>
            <person name="Martinez A.T."/>
            <person name="Covert S.F."/>
            <person name="Blanchette R.A."/>
            <person name="Cullen D."/>
        </authorList>
    </citation>
    <scope>NUCLEOTIDE SEQUENCE [LARGE SCALE GENOMIC DNA]</scope>
    <source>
        <strain evidence="1 2">11061_1 CR5-6</strain>
    </source>
</reference>
<dbReference type="OrthoDB" id="2418900at2759"/>
<sequence>VFEQLRDQYGLHGDSAYGPFGDRDSWEIGRFAMKHLTRGGTATFLGLQKIKKIGLSFQTDRELLRKTDQLPRGTQWIHELVRVTGDLQGEDGEPMVDELELYRRDPVECVRELIGNPAFNGAIKYSPEQVFRDVEHQIRVYDETWTGDWWWDTQAKLDAEDHAGATIAPVIIATDETQLSNFRGDQSAYPVYLTIGNISKEVRRKPSKHATVLIGYLPTSTLLSFSNATARREAGWTLFHYCMEAILRPLVEAGRNGVDMICADGFVRRLFPLLAAYVADYPDQCKVTCVKQGWCPKCRVHRDDLGAFAESLWRDPELTARVIRRHEQGVGAADFQRHGLRPIYKPFWANLPHADIFSAITPDILHQLHKGVFKDHLVQWCVAIAGEEEIDQRFKCQVPHAGLRYFRKGISKVKQWTGAEHKEMEKQLGCILPGAVQPKVLSAAHAVLDFIFYAQYQSHTTESLAAMDTALKTFHENKDIFVTAGIREHFNIPKVHSMLHYTQMIRLLGSADGYNTESPERLHIDYAKKAYRASNRKEYLAQMATWLRRHEALDYFSSYLTWLNLNPAEDRAGGGGDDTEDDAVSDAVSKTTLQAPTLYTPAFRIAKHAPSPALSVAKITSELEATQFLPALTRYVRVRSMSKRSPVVHDRFPVYHGVHVSLPNLPHIAKEKALQRIRTTSMVPAHPPRKAVPAHLDAVLVRSPASNSATMGTRLEGLQLAQAKVIFRLPEDLQSPRYQLDDGLLVYIEWFRPFREKEPGTGLRVVTRSTENGHANAEIVPLSRIVRTCHLSPRFGSSTPSHKYLPLTVMKECEVFYLNPWRNLHDFH</sequence>
<dbReference type="HOGENOM" id="CLU_006344_4_2_1"/>
<dbReference type="Proteomes" id="UP000053257">
    <property type="component" value="Unassembled WGS sequence"/>
</dbReference>
<organism evidence="1 2">
    <name type="scientific">Phlebiopsis gigantea (strain 11061_1 CR5-6)</name>
    <name type="common">White-rot fungus</name>
    <name type="synonym">Peniophora gigantea</name>
    <dbReference type="NCBI Taxonomy" id="745531"/>
    <lineage>
        <taxon>Eukaryota</taxon>
        <taxon>Fungi</taxon>
        <taxon>Dikarya</taxon>
        <taxon>Basidiomycota</taxon>
        <taxon>Agaricomycotina</taxon>
        <taxon>Agaricomycetes</taxon>
        <taxon>Polyporales</taxon>
        <taxon>Phanerochaetaceae</taxon>
        <taxon>Phlebiopsis</taxon>
    </lineage>
</organism>
<protein>
    <submittedName>
        <fullName evidence="1">Uncharacterized protein</fullName>
    </submittedName>
</protein>
<feature type="non-terminal residue" evidence="1">
    <location>
        <position position="1"/>
    </location>
</feature>
<dbReference type="Pfam" id="PF18759">
    <property type="entry name" value="Plavaka"/>
    <property type="match status" value="1"/>
</dbReference>
<name>A0A0C3S4X4_PHLG1</name>
<proteinExistence type="predicted"/>
<gene>
    <name evidence="1" type="ORF">PHLGIDRAFT_57553</name>
</gene>
<accession>A0A0C3S4X4</accession>